<evidence type="ECO:0000256" key="5">
    <source>
        <dbReference type="ARBA" id="ARBA00022840"/>
    </source>
</evidence>
<dbReference type="PANTHER" id="PTHR43671:SF13">
    <property type="entry name" value="SERINE_THREONINE-PROTEIN KINASE NEK2"/>
    <property type="match status" value="1"/>
</dbReference>
<feature type="region of interest" description="Disordered" evidence="6">
    <location>
        <begin position="518"/>
        <end position="609"/>
    </location>
</feature>
<sequence>MTDADSDDMRWSHTDKVVEILGGEKCSGKAKQQLEEYFEKGKVQKQQAAEKAEKAKDSEDRRGGEPEKVSERRFMCVAAPIRARRWMDDTVDYVAAGIDEAREEDLERAVEEAKWQKQQAAEKAEKAKDSEEAEEAEEPEKVSGKKVDREVYDAPLMLWIIYGPFVNQPAPIRQNKWRTPIANLTPNNINIIEYEDSETPPEERGAPTPPLTRSEASKLTKKEIRERSLLTKRFNETKCYLQYIRACPPLICNLEAFFDLRKPGEIIGRETKLAYGHIFEFCDWGTLRDVITNYYNKPRWGKRDREGYYQFPKPKGMPDIYKHAAIPEAFIWHVYTQMMEGLAFLHGEHDLTQEQQVRRRTQIIVLDLKLDNVFLKSSGKPNTYPDVKIADFGESQYVEYGKSRWSSEGSSVYCISCRAFSYGAGETSKAWGWALYTSDRSAAPIWTAADPHLSETLCEELEIPIVIDVDERWTAGRIWKRIKPLAEARIPMLYRELQPWARQDIDIRFEEGYLERVENGGGLTESDEDRDTSDDAGGSHDSPRPAVTPNKQKQLEKQQPEKQSAKQPEKKMVKTSEVHSKKQREEEERDKENLSPLRPPKRRLTSSSR</sequence>
<evidence type="ECO:0000313" key="8">
    <source>
        <dbReference type="EMBL" id="RAL58230.1"/>
    </source>
</evidence>
<dbReference type="GO" id="GO:0044732">
    <property type="term" value="C:mitotic spindle pole body"/>
    <property type="evidence" value="ECO:0007669"/>
    <property type="project" value="TreeGrafter"/>
</dbReference>
<dbReference type="PROSITE" id="PS50011">
    <property type="entry name" value="PROTEIN_KINASE_DOM"/>
    <property type="match status" value="1"/>
</dbReference>
<gene>
    <name evidence="8" type="ORF">DID88_002279</name>
</gene>
<evidence type="ECO:0000313" key="9">
    <source>
        <dbReference type="Proteomes" id="UP000249056"/>
    </source>
</evidence>
<dbReference type="InterPro" id="IPR000719">
    <property type="entry name" value="Prot_kinase_dom"/>
</dbReference>
<keyword evidence="4" id="KW-0418">Kinase</keyword>
<dbReference type="GO" id="GO:0007059">
    <property type="term" value="P:chromosome segregation"/>
    <property type="evidence" value="ECO:0007669"/>
    <property type="project" value="TreeGrafter"/>
</dbReference>
<evidence type="ECO:0000256" key="4">
    <source>
        <dbReference type="ARBA" id="ARBA00022777"/>
    </source>
</evidence>
<dbReference type="SUPFAM" id="SSF56112">
    <property type="entry name" value="Protein kinase-like (PK-like)"/>
    <property type="match status" value="1"/>
</dbReference>
<feature type="region of interest" description="Disordered" evidence="6">
    <location>
        <begin position="40"/>
        <end position="69"/>
    </location>
</feature>
<comment type="caution">
    <text evidence="8">The sequence shown here is derived from an EMBL/GenBank/DDBJ whole genome shotgun (WGS) entry which is preliminary data.</text>
</comment>
<evidence type="ECO:0000256" key="3">
    <source>
        <dbReference type="ARBA" id="ARBA00022741"/>
    </source>
</evidence>
<dbReference type="EC" id="2.7.11.1" evidence="1"/>
<evidence type="ECO:0000256" key="2">
    <source>
        <dbReference type="ARBA" id="ARBA00022679"/>
    </source>
</evidence>
<dbReference type="Proteomes" id="UP000249056">
    <property type="component" value="Unassembled WGS sequence"/>
</dbReference>
<dbReference type="InterPro" id="IPR050660">
    <property type="entry name" value="NEK_Ser/Thr_kinase"/>
</dbReference>
<keyword evidence="2" id="KW-0808">Transferase</keyword>
<dbReference type="PANTHER" id="PTHR43671">
    <property type="entry name" value="SERINE/THREONINE-PROTEIN KINASE NEK"/>
    <property type="match status" value="1"/>
</dbReference>
<dbReference type="OrthoDB" id="310217at2759"/>
<dbReference type="AlphaFoldDB" id="A0A395IDD4"/>
<keyword evidence="3" id="KW-0547">Nucleotide-binding</keyword>
<feature type="compositionally biased region" description="Basic residues" evidence="6">
    <location>
        <begin position="599"/>
        <end position="609"/>
    </location>
</feature>
<evidence type="ECO:0000259" key="7">
    <source>
        <dbReference type="PROSITE" id="PS50011"/>
    </source>
</evidence>
<feature type="domain" description="Protein kinase" evidence="7">
    <location>
        <begin position="137"/>
        <end position="555"/>
    </location>
</feature>
<feature type="compositionally biased region" description="Basic and acidic residues" evidence="6">
    <location>
        <begin position="553"/>
        <end position="593"/>
    </location>
</feature>
<feature type="compositionally biased region" description="Acidic residues" evidence="6">
    <location>
        <begin position="525"/>
        <end position="534"/>
    </location>
</feature>
<evidence type="ECO:0000256" key="1">
    <source>
        <dbReference type="ARBA" id="ARBA00012513"/>
    </source>
</evidence>
<keyword evidence="9" id="KW-1185">Reference proteome</keyword>
<reference evidence="8 9" key="1">
    <citation type="submission" date="2018-06" db="EMBL/GenBank/DDBJ databases">
        <title>Genome Sequence of the Brown Rot Fungal Pathogen Monilinia fructigena.</title>
        <authorList>
            <person name="Landi L."/>
            <person name="De Miccolis Angelini R.M."/>
            <person name="Pollastro S."/>
            <person name="Abate D."/>
            <person name="Faretra F."/>
            <person name="Romanazzi G."/>
        </authorList>
    </citation>
    <scope>NUCLEOTIDE SEQUENCE [LARGE SCALE GENOMIC DNA]</scope>
    <source>
        <strain evidence="8 9">Mfrg269</strain>
    </source>
</reference>
<dbReference type="GO" id="GO:0005524">
    <property type="term" value="F:ATP binding"/>
    <property type="evidence" value="ECO:0007669"/>
    <property type="project" value="UniProtKB-KW"/>
</dbReference>
<feature type="region of interest" description="Disordered" evidence="6">
    <location>
        <begin position="117"/>
        <end position="146"/>
    </location>
</feature>
<evidence type="ECO:0000256" key="6">
    <source>
        <dbReference type="SAM" id="MobiDB-lite"/>
    </source>
</evidence>
<dbReference type="EMBL" id="QKRW01000092">
    <property type="protein sequence ID" value="RAL58230.1"/>
    <property type="molecule type" value="Genomic_DNA"/>
</dbReference>
<dbReference type="GO" id="GO:0005634">
    <property type="term" value="C:nucleus"/>
    <property type="evidence" value="ECO:0007669"/>
    <property type="project" value="TreeGrafter"/>
</dbReference>
<dbReference type="Gene3D" id="1.10.510.10">
    <property type="entry name" value="Transferase(Phosphotransferase) domain 1"/>
    <property type="match status" value="1"/>
</dbReference>
<name>A0A395IDD4_9HELO</name>
<feature type="compositionally biased region" description="Basic and acidic residues" evidence="6">
    <location>
        <begin position="117"/>
        <end position="130"/>
    </location>
</feature>
<accession>A0A395IDD4</accession>
<feature type="region of interest" description="Disordered" evidence="6">
    <location>
        <begin position="196"/>
        <end position="218"/>
    </location>
</feature>
<dbReference type="GO" id="GO:0005737">
    <property type="term" value="C:cytoplasm"/>
    <property type="evidence" value="ECO:0007669"/>
    <property type="project" value="TreeGrafter"/>
</dbReference>
<proteinExistence type="predicted"/>
<keyword evidence="5" id="KW-0067">ATP-binding</keyword>
<organism evidence="8 9">
    <name type="scientific">Monilinia fructigena</name>
    <dbReference type="NCBI Taxonomy" id="38457"/>
    <lineage>
        <taxon>Eukaryota</taxon>
        <taxon>Fungi</taxon>
        <taxon>Dikarya</taxon>
        <taxon>Ascomycota</taxon>
        <taxon>Pezizomycotina</taxon>
        <taxon>Leotiomycetes</taxon>
        <taxon>Helotiales</taxon>
        <taxon>Sclerotiniaceae</taxon>
        <taxon>Monilinia</taxon>
    </lineage>
</organism>
<dbReference type="GO" id="GO:0004674">
    <property type="term" value="F:protein serine/threonine kinase activity"/>
    <property type="evidence" value="ECO:0007669"/>
    <property type="project" value="UniProtKB-EC"/>
</dbReference>
<dbReference type="InterPro" id="IPR011009">
    <property type="entry name" value="Kinase-like_dom_sf"/>
</dbReference>
<protein>
    <recommendedName>
        <fullName evidence="1">non-specific serine/threonine protein kinase</fullName>
        <ecNumber evidence="1">2.7.11.1</ecNumber>
    </recommendedName>
</protein>